<dbReference type="InterPro" id="IPR021207">
    <property type="entry name" value="Integr_conj_element_PFL4705"/>
</dbReference>
<keyword evidence="3" id="KW-1185">Reference proteome</keyword>
<dbReference type="EMBL" id="CP037867">
    <property type="protein sequence ID" value="QBM28288.1"/>
    <property type="molecule type" value="Genomic_DNA"/>
</dbReference>
<evidence type="ECO:0000313" key="2">
    <source>
        <dbReference type="EMBL" id="QBM28288.1"/>
    </source>
</evidence>
<dbReference type="KEGG" id="hpse:HPF_11365"/>
<reference evidence="2 3" key="1">
    <citation type="submission" date="2019-03" db="EMBL/GenBank/DDBJ databases">
        <authorList>
            <person name="Sebastian G."/>
            <person name="Baumann P."/>
            <person name="Ruckert C."/>
            <person name="Kalinowski J."/>
            <person name="Nebel B."/>
            <person name="Takors R."/>
            <person name="Blombach B."/>
        </authorList>
    </citation>
    <scope>NUCLEOTIDE SEQUENCE [LARGE SCALE GENOMIC DNA]</scope>
    <source>
        <strain evidence="2 3">DSM 1084</strain>
    </source>
</reference>
<sequence length="480" mass="49273" precursor="true">MAIKQNTLLPVLGVLSLLIVGVILYQQFSGSQGGAPAAPMKAVPQPSELPPTKGADNDNAGETLATVVASNAELRKQVADIVERNKKLEEEAARRGAARPSAGSGQKDGEFGATVDAAGQAAESLLGALPTLPTSRPTPGSQVGRTVNGGAAAPITADLNLGEQEAAPGAVAYKTVAPMGYAAFEDTRNRNQGPPSTRYVRTNASARTGTEPAVAGGAATGGAAGAAEAEQDEAYFTLPENSTLVGAKAMTAIIGRVPIDGRVTDPMQFKLIVGRENLAANGWELPEDIAGMILTGVAIGDMALSCSEGKIRSATFVFNDGTIRTVSSRGRGTAAGSSGDLGFISDPRGNPCIVGKFVTNAPAYLTDIIGAKTLGVAGQAYADAAKLVTQNALGSTTTQITDTSRYVMGQAVSGATDEFTAWLLSRLKNSFDAVVTPSGHEVVIHLDQELRLDKAVAARKIAHRAQNTSNAQRGGNHGLE</sequence>
<dbReference type="Proteomes" id="UP000293912">
    <property type="component" value="Chromosome"/>
</dbReference>
<feature type="region of interest" description="Disordered" evidence="1">
    <location>
        <begin position="90"/>
        <end position="111"/>
    </location>
</feature>
<gene>
    <name evidence="2" type="ORF">HPF_11365</name>
</gene>
<organism evidence="2 3">
    <name type="scientific">Hydrogenophaga pseudoflava</name>
    <name type="common">Pseudomonas carboxydoflava</name>
    <dbReference type="NCBI Taxonomy" id="47421"/>
    <lineage>
        <taxon>Bacteria</taxon>
        <taxon>Pseudomonadati</taxon>
        <taxon>Pseudomonadota</taxon>
        <taxon>Betaproteobacteria</taxon>
        <taxon>Burkholderiales</taxon>
        <taxon>Comamonadaceae</taxon>
        <taxon>Hydrogenophaga</taxon>
    </lineage>
</organism>
<protein>
    <submittedName>
        <fullName evidence="2">Uncharacterized protein</fullName>
    </submittedName>
</protein>
<name>A0A4P6X193_HYDPS</name>
<proteinExistence type="predicted"/>
<evidence type="ECO:0000313" key="3">
    <source>
        <dbReference type="Proteomes" id="UP000293912"/>
    </source>
</evidence>
<feature type="region of interest" description="Disordered" evidence="1">
    <location>
        <begin position="34"/>
        <end position="59"/>
    </location>
</feature>
<dbReference type="RefSeq" id="WP_133156647.1">
    <property type="nucleotide sequence ID" value="NZ_CP037867.1"/>
</dbReference>
<accession>A0A4P6X193</accession>
<dbReference type="NCBIfam" id="TIGR03752">
    <property type="entry name" value="conj_TIGR03752"/>
    <property type="match status" value="1"/>
</dbReference>
<evidence type="ECO:0000256" key="1">
    <source>
        <dbReference type="SAM" id="MobiDB-lite"/>
    </source>
</evidence>
<dbReference type="AlphaFoldDB" id="A0A4P6X193"/>